<dbReference type="InterPro" id="IPR036942">
    <property type="entry name" value="Beta-barrel_TonB_sf"/>
</dbReference>
<dbReference type="InterPro" id="IPR008969">
    <property type="entry name" value="CarboxyPept-like_regulatory"/>
</dbReference>
<evidence type="ECO:0000259" key="8">
    <source>
        <dbReference type="SMART" id="SM00965"/>
    </source>
</evidence>
<gene>
    <name evidence="9" type="ORF">ABR189_21545</name>
</gene>
<dbReference type="EMBL" id="JBEXAC010000002">
    <property type="protein sequence ID" value="MET6999988.1"/>
    <property type="molecule type" value="Genomic_DNA"/>
</dbReference>
<keyword evidence="2 7" id="KW-0813">Transport</keyword>
<keyword evidence="6 7" id="KW-0998">Cell outer membrane</keyword>
<dbReference type="InterPro" id="IPR023997">
    <property type="entry name" value="TonB-dep_OMP_SusC/RagA_CS"/>
</dbReference>
<dbReference type="SMART" id="SM00965">
    <property type="entry name" value="STN"/>
    <property type="match status" value="1"/>
</dbReference>
<evidence type="ECO:0000313" key="9">
    <source>
        <dbReference type="EMBL" id="MET6999988.1"/>
    </source>
</evidence>
<dbReference type="InterPro" id="IPR018247">
    <property type="entry name" value="EF_Hand_1_Ca_BS"/>
</dbReference>
<feature type="domain" description="Secretin/TonB short N-terminal" evidence="8">
    <location>
        <begin position="48"/>
        <end position="99"/>
    </location>
</feature>
<evidence type="ECO:0000256" key="7">
    <source>
        <dbReference type="PROSITE-ProRule" id="PRU01360"/>
    </source>
</evidence>
<dbReference type="Gene3D" id="2.60.40.1120">
    <property type="entry name" value="Carboxypeptidase-like, regulatory domain"/>
    <property type="match status" value="1"/>
</dbReference>
<comment type="subcellular location">
    <subcellularLocation>
        <location evidence="1 7">Cell outer membrane</location>
        <topology evidence="1 7">Multi-pass membrane protein</topology>
    </subcellularLocation>
</comment>
<sequence length="1112" mass="122245">MKLTTVLLVVGFLQVSATGLSQDTKVSLRMKNASIAEVLQEIGKKTSYRFAFNNNTLPAGKEINLNVKQQPVSAVLDEVLANTGLHYQLLDEQLIVVSAYSKNQQTRISGKVTDQTGTPLLGVSIRVKHTNTGTVTNEYGRFSLVVPNNAVLIVSYVGFQQQEVNLNGRREINIVLDGIRELESVVVVGYGVQQKSTLTGSVGVVGSKVLTQSPAINASDALIGRVPGLMAIKGSGGPGSSSKLYVRGISGLGSEIGGTTSGRTLDNLDPLTVIDGIPGRKLDDLDPNEIESISVLKDASAVAVYGARGANGVILVTTKKGSKGKTTLNFTSNTTMQRPTRLYKVLDSYNYAMLQNEAYKNEGNYNPAAGRGYTDAELTKFKDGSDPDRYANTDWYNEMLSAYAMQTQYNLSASGGNDKTTFFVSAGYASEGGLFDVVKYSRYNARVNVESQLTKRLTLNVQTAANLSKKRDIATFDADYVIKYALQSPRILPNQFSNGLYNQIPSARGNMYLVSRGANGTYNNTGNMFNGNMSLQYEVPYIKGLFVKGMVGYDKTSAIGKTFSTPYETYILDANGNYTKSTTANTKARLSQTYNDMQLLTAEMSASYKRNWNKHHVNGLLLYNMTDMRTDAMGAVRSNFQSASLPELSLGDPTQASNSGTETQRGRMALVGRFGYDFDSRYMFEFNFRYDGSNIFPKGKQFGFFPSVALGWRISEEQFFRDNIKLINNLKVRGSYGLAGNDGVNPYQFLSTYDVLQGADGGYSFGGANPQYIPGLKESVLSNPSFTWEKARMLNLGLEMGILKNRLTLEADYFRKNTTDILMPRTAIVGAPLGIPLPSENMAQTLSYGVEVQLGYNGQAGKVNYFVRPNLTWMKNKIVRYDQASSVPAWQRLEGKRISLGRPTIGYVADGLYQSEEEIKNGPKPLYDNVKPGDIRYVDIDGDGKITPNDMQLINKGSYPDVIYGLYTGAGYKGIELNILVQGAADVQTLFTGTTAFPFAADGVPVAHHLDRWTPENPNAAFPRMWINNQNNSQTSTYWLRNTAYVRVKNVELSYTLPRNWMKAAGMSNVKVYVSGMNLLTFSAYKYADPEASGAVAYPLMRFYNAGINVQF</sequence>
<dbReference type="InterPro" id="IPR012910">
    <property type="entry name" value="Plug_dom"/>
</dbReference>
<dbReference type="Pfam" id="PF07715">
    <property type="entry name" value="Plug"/>
    <property type="match status" value="1"/>
</dbReference>
<dbReference type="InterPro" id="IPR023996">
    <property type="entry name" value="TonB-dep_OMP_SusC/RagA"/>
</dbReference>
<reference evidence="9 10" key="1">
    <citation type="submission" date="2024-06" db="EMBL/GenBank/DDBJ databases">
        <title>Chitinophaga defluvii sp. nov., isolated from municipal sewage.</title>
        <authorList>
            <person name="Zhang L."/>
        </authorList>
    </citation>
    <scope>NUCLEOTIDE SEQUENCE [LARGE SCALE GENOMIC DNA]</scope>
    <source>
        <strain evidence="9 10">H8</strain>
    </source>
</reference>
<keyword evidence="5 7" id="KW-0472">Membrane</keyword>
<dbReference type="PROSITE" id="PS52016">
    <property type="entry name" value="TONB_DEPENDENT_REC_3"/>
    <property type="match status" value="1"/>
</dbReference>
<dbReference type="InterPro" id="IPR037066">
    <property type="entry name" value="Plug_dom_sf"/>
</dbReference>
<keyword evidence="10" id="KW-1185">Reference proteome</keyword>
<comment type="caution">
    <text evidence="9">The sequence shown here is derived from an EMBL/GenBank/DDBJ whole genome shotgun (WGS) entry which is preliminary data.</text>
</comment>
<keyword evidence="4 7" id="KW-0812">Transmembrane</keyword>
<dbReference type="SUPFAM" id="SSF49464">
    <property type="entry name" value="Carboxypeptidase regulatory domain-like"/>
    <property type="match status" value="1"/>
</dbReference>
<keyword evidence="9" id="KW-0675">Receptor</keyword>
<dbReference type="InterPro" id="IPR011662">
    <property type="entry name" value="Secretin/TonB_short_N"/>
</dbReference>
<evidence type="ECO:0000256" key="1">
    <source>
        <dbReference type="ARBA" id="ARBA00004571"/>
    </source>
</evidence>
<dbReference type="PROSITE" id="PS00018">
    <property type="entry name" value="EF_HAND_1"/>
    <property type="match status" value="1"/>
</dbReference>
<dbReference type="Gene3D" id="2.40.170.20">
    <property type="entry name" value="TonB-dependent receptor, beta-barrel domain"/>
    <property type="match status" value="1"/>
</dbReference>
<dbReference type="RefSeq" id="WP_354662549.1">
    <property type="nucleotide sequence ID" value="NZ_JBEXAC010000002.1"/>
</dbReference>
<organism evidence="9 10">
    <name type="scientific">Chitinophaga defluvii</name>
    <dbReference type="NCBI Taxonomy" id="3163343"/>
    <lineage>
        <taxon>Bacteria</taxon>
        <taxon>Pseudomonadati</taxon>
        <taxon>Bacteroidota</taxon>
        <taxon>Chitinophagia</taxon>
        <taxon>Chitinophagales</taxon>
        <taxon>Chitinophagaceae</taxon>
        <taxon>Chitinophaga</taxon>
    </lineage>
</organism>
<keyword evidence="9" id="KW-0547">Nucleotide-binding</keyword>
<dbReference type="Proteomes" id="UP001549749">
    <property type="component" value="Unassembled WGS sequence"/>
</dbReference>
<dbReference type="Gene3D" id="2.170.130.10">
    <property type="entry name" value="TonB-dependent receptor, plug domain"/>
    <property type="match status" value="1"/>
</dbReference>
<evidence type="ECO:0000256" key="5">
    <source>
        <dbReference type="ARBA" id="ARBA00023136"/>
    </source>
</evidence>
<evidence type="ECO:0000256" key="6">
    <source>
        <dbReference type="ARBA" id="ARBA00023237"/>
    </source>
</evidence>
<evidence type="ECO:0000256" key="4">
    <source>
        <dbReference type="ARBA" id="ARBA00022692"/>
    </source>
</evidence>
<proteinExistence type="inferred from homology"/>
<evidence type="ECO:0000313" key="10">
    <source>
        <dbReference type="Proteomes" id="UP001549749"/>
    </source>
</evidence>
<accession>A0ABV2TAD1</accession>
<dbReference type="InterPro" id="IPR039426">
    <property type="entry name" value="TonB-dep_rcpt-like"/>
</dbReference>
<evidence type="ECO:0000256" key="2">
    <source>
        <dbReference type="ARBA" id="ARBA00022448"/>
    </source>
</evidence>
<dbReference type="NCBIfam" id="TIGR04056">
    <property type="entry name" value="OMP_RagA_SusC"/>
    <property type="match status" value="1"/>
</dbReference>
<keyword evidence="9" id="KW-0067">ATP-binding</keyword>
<dbReference type="GO" id="GO:0005524">
    <property type="term" value="F:ATP binding"/>
    <property type="evidence" value="ECO:0007669"/>
    <property type="project" value="UniProtKB-KW"/>
</dbReference>
<dbReference type="NCBIfam" id="TIGR04057">
    <property type="entry name" value="SusC_RagA_signa"/>
    <property type="match status" value="1"/>
</dbReference>
<comment type="similarity">
    <text evidence="7">Belongs to the TonB-dependent receptor family.</text>
</comment>
<name>A0ABV2TAD1_9BACT</name>
<dbReference type="SUPFAM" id="SSF56935">
    <property type="entry name" value="Porins"/>
    <property type="match status" value="1"/>
</dbReference>
<keyword evidence="3 7" id="KW-1134">Transmembrane beta strand</keyword>
<dbReference type="Pfam" id="PF13715">
    <property type="entry name" value="CarbopepD_reg_2"/>
    <property type="match status" value="1"/>
</dbReference>
<evidence type="ECO:0000256" key="3">
    <source>
        <dbReference type="ARBA" id="ARBA00022452"/>
    </source>
</evidence>
<protein>
    <submittedName>
        <fullName evidence="9">TonB-dependent receptor</fullName>
    </submittedName>
</protein>